<proteinExistence type="inferred from homology"/>
<dbReference type="PANTHER" id="PTHR32448">
    <property type="entry name" value="OS08G0158400 PROTEIN"/>
    <property type="match status" value="1"/>
</dbReference>
<dbReference type="PROSITE" id="PS51387">
    <property type="entry name" value="FAD_PCMH"/>
    <property type="match status" value="1"/>
</dbReference>
<evidence type="ECO:0000259" key="7">
    <source>
        <dbReference type="PROSITE" id="PS51387"/>
    </source>
</evidence>
<keyword evidence="3" id="KW-0285">Flavoprotein</keyword>
<dbReference type="Pfam" id="PF01565">
    <property type="entry name" value="FAD_binding_4"/>
    <property type="match status" value="1"/>
</dbReference>
<name>A0ABQ9KL85_HEVBR</name>
<dbReference type="InterPro" id="IPR016169">
    <property type="entry name" value="FAD-bd_PCMH_sub2"/>
</dbReference>
<evidence type="ECO:0000313" key="9">
    <source>
        <dbReference type="Proteomes" id="UP001174677"/>
    </source>
</evidence>
<protein>
    <recommendedName>
        <fullName evidence="7">FAD-binding PCMH-type domain-containing protein</fullName>
    </recommendedName>
</protein>
<accession>A0ABQ9KL85</accession>
<organism evidence="8 9">
    <name type="scientific">Hevea brasiliensis</name>
    <name type="common">Para rubber tree</name>
    <name type="synonym">Siphonia brasiliensis</name>
    <dbReference type="NCBI Taxonomy" id="3981"/>
    <lineage>
        <taxon>Eukaryota</taxon>
        <taxon>Viridiplantae</taxon>
        <taxon>Streptophyta</taxon>
        <taxon>Embryophyta</taxon>
        <taxon>Tracheophyta</taxon>
        <taxon>Spermatophyta</taxon>
        <taxon>Magnoliopsida</taxon>
        <taxon>eudicotyledons</taxon>
        <taxon>Gunneridae</taxon>
        <taxon>Pentapetalae</taxon>
        <taxon>rosids</taxon>
        <taxon>fabids</taxon>
        <taxon>Malpighiales</taxon>
        <taxon>Euphorbiaceae</taxon>
        <taxon>Crotonoideae</taxon>
        <taxon>Micrandreae</taxon>
        <taxon>Hevea</taxon>
    </lineage>
</organism>
<evidence type="ECO:0000313" key="8">
    <source>
        <dbReference type="EMBL" id="KAJ9140898.1"/>
    </source>
</evidence>
<dbReference type="Proteomes" id="UP001174677">
    <property type="component" value="Chromosome 17"/>
</dbReference>
<dbReference type="InterPro" id="IPR006094">
    <property type="entry name" value="Oxid_FAD_bind_N"/>
</dbReference>
<dbReference type="Gene3D" id="3.30.43.10">
    <property type="entry name" value="Uridine Diphospho-n-acetylenolpyruvylglucosamine Reductase, domain 2"/>
    <property type="match status" value="1"/>
</dbReference>
<keyword evidence="9" id="KW-1185">Reference proteome</keyword>
<evidence type="ECO:0000256" key="3">
    <source>
        <dbReference type="ARBA" id="ARBA00022630"/>
    </source>
</evidence>
<keyword evidence="5" id="KW-0274">FAD</keyword>
<evidence type="ECO:0000256" key="2">
    <source>
        <dbReference type="ARBA" id="ARBA00005466"/>
    </source>
</evidence>
<evidence type="ECO:0000256" key="1">
    <source>
        <dbReference type="ARBA" id="ARBA00001974"/>
    </source>
</evidence>
<evidence type="ECO:0000256" key="4">
    <source>
        <dbReference type="ARBA" id="ARBA00022729"/>
    </source>
</evidence>
<reference evidence="8" key="1">
    <citation type="journal article" date="2023" name="Plant Biotechnol. J.">
        <title>Chromosome-level wild Hevea brasiliensis genome provides new tools for genomic-assisted breeding and valuable loci to elevate rubber yield.</title>
        <authorList>
            <person name="Cheng H."/>
            <person name="Song X."/>
            <person name="Hu Y."/>
            <person name="Wu T."/>
            <person name="Yang Q."/>
            <person name="An Z."/>
            <person name="Feng S."/>
            <person name="Deng Z."/>
            <person name="Wu W."/>
            <person name="Zeng X."/>
            <person name="Tu M."/>
            <person name="Wang X."/>
            <person name="Huang H."/>
        </authorList>
    </citation>
    <scope>NUCLEOTIDE SEQUENCE</scope>
    <source>
        <strain evidence="8">MT/VB/25A 57/8</strain>
    </source>
</reference>
<dbReference type="SUPFAM" id="SSF56176">
    <property type="entry name" value="FAD-binding/transporter-associated domain-like"/>
    <property type="match status" value="1"/>
</dbReference>
<evidence type="ECO:0000256" key="5">
    <source>
        <dbReference type="ARBA" id="ARBA00022827"/>
    </source>
</evidence>
<comment type="cofactor">
    <cofactor evidence="1">
        <name>FAD</name>
        <dbReference type="ChEBI" id="CHEBI:57692"/>
    </cofactor>
</comment>
<comment type="similarity">
    <text evidence="2">Belongs to the oxygen-dependent FAD-linked oxidoreductase family.</text>
</comment>
<keyword evidence="6" id="KW-0325">Glycoprotein</keyword>
<keyword evidence="4" id="KW-0732">Signal</keyword>
<dbReference type="InterPro" id="IPR012951">
    <property type="entry name" value="BBE"/>
</dbReference>
<dbReference type="InterPro" id="IPR016167">
    <property type="entry name" value="FAD-bd_PCMH_sub1"/>
</dbReference>
<dbReference type="Pfam" id="PF08031">
    <property type="entry name" value="BBE"/>
    <property type="match status" value="1"/>
</dbReference>
<dbReference type="Gene3D" id="3.30.465.10">
    <property type="match status" value="1"/>
</dbReference>
<dbReference type="Gene3D" id="3.40.462.20">
    <property type="match status" value="1"/>
</dbReference>
<gene>
    <name evidence="8" type="ORF">P3X46_031490</name>
</gene>
<dbReference type="EMBL" id="JARPOI010000017">
    <property type="protein sequence ID" value="KAJ9140898.1"/>
    <property type="molecule type" value="Genomic_DNA"/>
</dbReference>
<evidence type="ECO:0000256" key="6">
    <source>
        <dbReference type="ARBA" id="ARBA00023180"/>
    </source>
</evidence>
<dbReference type="InterPro" id="IPR016166">
    <property type="entry name" value="FAD-bd_PCMH"/>
</dbReference>
<sequence>MGEAPDSAQETFYQSLLKHSHPSFPISNAIYTREHPSFPSILQAYIRNLRFNTSETPKPFLILTALHESHVQAAVVCAKKHGFHVKIRSGGHDYEGTSYVSDVPFFILDMCNLRSIDIDIENETAWVQTGATLGELFYRIAEKSRTHGFPAGVCPTVGVGGHFIGAGYGNLMRKYGLSVDNITDAKVVDVDGRILDKESMGEDLFWAIRGGGAGFAVVLAYKINLVRVPEVVTVFRVERTLEESATDIVYQWQNVAHKIDEDLFIRLVVDVVKNGKSGEKTIRATFIALFLGYSERLLSIMKGSFQELRLLKSDCIEMSWIESVLFWTNFPVGTPTDICVSREPQTLVHLKRKSDYVQEPIPREGLEGIWKKMIELEVPIMGFNPYGGKMKQISATATPFPHRAGNLWKIQYQINWTEEGSEAENQHLEMARQLYEYMTPFVSRNPRAAFLNYKDLDLGINHHGKASYMEACAYGIKYFKDNFNRLVQIKTKVDPGNFFRHEQSVPTFPCLKI</sequence>
<dbReference type="InterPro" id="IPR036318">
    <property type="entry name" value="FAD-bd_PCMH-like_sf"/>
</dbReference>
<comment type="caution">
    <text evidence="8">The sequence shown here is derived from an EMBL/GenBank/DDBJ whole genome shotgun (WGS) entry which is preliminary data.</text>
</comment>
<feature type="domain" description="FAD-binding PCMH-type" evidence="7">
    <location>
        <begin position="55"/>
        <end position="228"/>
    </location>
</feature>